<reference evidence="2 3" key="1">
    <citation type="submission" date="2018-07" db="EMBL/GenBank/DDBJ databases">
        <title>Crenobacter cavernae sp. nov., isolated from a karst cave.</title>
        <authorList>
            <person name="Zhu H."/>
        </authorList>
    </citation>
    <scope>NUCLEOTIDE SEQUENCE [LARGE SCALE GENOMIC DNA]</scope>
    <source>
        <strain evidence="2 3">K1W11S-77</strain>
    </source>
</reference>
<dbReference type="Proteomes" id="UP000254537">
    <property type="component" value="Chromosome"/>
</dbReference>
<dbReference type="OrthoDB" id="8594261at2"/>
<dbReference type="RefSeq" id="WP_115432543.1">
    <property type="nucleotide sequence ID" value="NZ_CP031337.1"/>
</dbReference>
<name>A0A345Y3V6_9NEIS</name>
<gene>
    <name evidence="2" type="ORF">DWG20_03740</name>
</gene>
<organism evidence="2 3">
    <name type="scientific">Crenobacter cavernae</name>
    <dbReference type="NCBI Taxonomy" id="2290923"/>
    <lineage>
        <taxon>Bacteria</taxon>
        <taxon>Pseudomonadati</taxon>
        <taxon>Pseudomonadota</taxon>
        <taxon>Betaproteobacteria</taxon>
        <taxon>Neisseriales</taxon>
        <taxon>Neisseriaceae</taxon>
        <taxon>Crenobacter</taxon>
    </lineage>
</organism>
<keyword evidence="1" id="KW-0812">Transmembrane</keyword>
<feature type="transmembrane region" description="Helical" evidence="1">
    <location>
        <begin position="26"/>
        <end position="43"/>
    </location>
</feature>
<proteinExistence type="predicted"/>
<protein>
    <submittedName>
        <fullName evidence="2">Uncharacterized protein</fullName>
    </submittedName>
</protein>
<sequence length="126" mass="14066">MKLHSSFFFTGGSVLAGIAFVSEAWPMLLLALFVLFFGLVLADREQLAGLDARVAEMFLPRCELPLLPLEGFTGEGLIGYRAGYPVYRVLRSRDARWQLLGTDDEVNVVGNTIRVCPGLIYRRLED</sequence>
<dbReference type="KEGG" id="ccah:DWG20_03740"/>
<dbReference type="EMBL" id="CP031337">
    <property type="protein sequence ID" value="AXK38608.1"/>
    <property type="molecule type" value="Genomic_DNA"/>
</dbReference>
<evidence type="ECO:0000313" key="3">
    <source>
        <dbReference type="Proteomes" id="UP000254537"/>
    </source>
</evidence>
<dbReference type="AlphaFoldDB" id="A0A345Y3V6"/>
<keyword evidence="1" id="KW-0472">Membrane</keyword>
<evidence type="ECO:0000313" key="2">
    <source>
        <dbReference type="EMBL" id="AXK38608.1"/>
    </source>
</evidence>
<keyword evidence="1" id="KW-1133">Transmembrane helix</keyword>
<evidence type="ECO:0000256" key="1">
    <source>
        <dbReference type="SAM" id="Phobius"/>
    </source>
</evidence>
<accession>A0A345Y3V6</accession>